<keyword evidence="2" id="KW-1185">Reference proteome</keyword>
<dbReference type="Bgee" id="ENSGGOG00000037014">
    <property type="expression patterns" value="Expressed in prefrontal cortex and 3 other cell types or tissues"/>
</dbReference>
<protein>
    <submittedName>
        <fullName evidence="1">Uncharacterized protein</fullName>
    </submittedName>
</protein>
<reference evidence="1 2" key="2">
    <citation type="journal article" date="2012" name="Nature">
        <title>Insights into hominid evolution from the gorilla genome sequence.</title>
        <authorList>
            <person name="Scally A."/>
            <person name="Dutheil J.Y."/>
            <person name="Hillier L.W."/>
            <person name="Jordan G.E."/>
            <person name="Goodhead I."/>
            <person name="Herrero J."/>
            <person name="Hobolth A."/>
            <person name="Lappalainen T."/>
            <person name="Mailund T."/>
            <person name="Marques-Bonet T."/>
            <person name="McCarthy S."/>
            <person name="Montgomery S.H."/>
            <person name="Schwalie P.C."/>
            <person name="Tang Y.A."/>
            <person name="Ward M.C."/>
            <person name="Xue Y."/>
            <person name="Yngvadottir B."/>
            <person name="Alkan C."/>
            <person name="Andersen L.N."/>
            <person name="Ayub Q."/>
            <person name="Ball E.V."/>
            <person name="Beal K."/>
            <person name="Bradley B.J."/>
            <person name="Chen Y."/>
            <person name="Clee C.M."/>
            <person name="Fitzgerald S."/>
            <person name="Graves T.A."/>
            <person name="Gu Y."/>
            <person name="Heath P."/>
            <person name="Heger A."/>
            <person name="Karakoc E."/>
            <person name="Kolb-Kokocinski A."/>
            <person name="Laird G.K."/>
            <person name="Lunter G."/>
            <person name="Meader S."/>
            <person name="Mort M."/>
            <person name="Mullikin J.C."/>
            <person name="Munch K."/>
            <person name="O'Connor T.D."/>
            <person name="Phillips A.D."/>
            <person name="Prado-Martinez J."/>
            <person name="Rogers A.S."/>
            <person name="Sajjadian S."/>
            <person name="Schmidt D."/>
            <person name="Shaw K."/>
            <person name="Simpson J.T."/>
            <person name="Stenson P.D."/>
            <person name="Turner D.J."/>
            <person name="Vigilant L."/>
            <person name="Vilella A.J."/>
            <person name="Whitener W."/>
            <person name="Zhu B."/>
            <person name="Cooper D.N."/>
            <person name="de Jong P."/>
            <person name="Dermitzakis E.T."/>
            <person name="Eichler E.E."/>
            <person name="Flicek P."/>
            <person name="Goldman N."/>
            <person name="Mundy N.I."/>
            <person name="Ning Z."/>
            <person name="Odom D.T."/>
            <person name="Ponting C.P."/>
            <person name="Quail M.A."/>
            <person name="Ryder O.A."/>
            <person name="Searle S.M."/>
            <person name="Warren W.C."/>
            <person name="Wilson R.K."/>
            <person name="Schierup M.H."/>
            <person name="Rogers J."/>
            <person name="Tyler-Smith C."/>
            <person name="Durbin R."/>
        </authorList>
    </citation>
    <scope>NUCLEOTIDE SEQUENCE [LARGE SCALE GENOMIC DNA]</scope>
</reference>
<dbReference type="OMA" id="CLKPRTG"/>
<sequence length="65" mass="7081">MTANNSVLYLGNKGESLLLKCLKPKARASRDAVLPVSAWPAFQQCSLVSSSSFSERIKELAVQIK</sequence>
<dbReference type="AlphaFoldDB" id="A0A2I2ZC44"/>
<dbReference type="Ensembl" id="ENSGGOT00000060595.1">
    <property type="protein sequence ID" value="ENSGGOP00000044590.1"/>
    <property type="gene ID" value="ENSGGOG00000037014.1"/>
</dbReference>
<evidence type="ECO:0000313" key="2">
    <source>
        <dbReference type="Proteomes" id="UP000001519"/>
    </source>
</evidence>
<organism evidence="1 2">
    <name type="scientific">Gorilla gorilla gorilla</name>
    <name type="common">Western lowland gorilla</name>
    <dbReference type="NCBI Taxonomy" id="9595"/>
    <lineage>
        <taxon>Eukaryota</taxon>
        <taxon>Metazoa</taxon>
        <taxon>Chordata</taxon>
        <taxon>Craniata</taxon>
        <taxon>Vertebrata</taxon>
        <taxon>Euteleostomi</taxon>
        <taxon>Mammalia</taxon>
        <taxon>Eutheria</taxon>
        <taxon>Euarchontoglires</taxon>
        <taxon>Primates</taxon>
        <taxon>Haplorrhini</taxon>
        <taxon>Catarrhini</taxon>
        <taxon>Hominidae</taxon>
        <taxon>Gorilla</taxon>
    </lineage>
</organism>
<proteinExistence type="predicted"/>
<reference evidence="2" key="1">
    <citation type="submission" date="2011-05" db="EMBL/GenBank/DDBJ databases">
        <title>Insights into the evolution of the great apes provided by the gorilla genome.</title>
        <authorList>
            <person name="Scally A."/>
        </authorList>
    </citation>
    <scope>NUCLEOTIDE SEQUENCE [LARGE SCALE GENOMIC DNA]</scope>
</reference>
<dbReference type="GeneTree" id="ENSGT00910000147592"/>
<name>A0A2I2ZC44_GORGO</name>
<dbReference type="EMBL" id="CABD030007716">
    <property type="status" value="NOT_ANNOTATED_CDS"/>
    <property type="molecule type" value="Genomic_DNA"/>
</dbReference>
<evidence type="ECO:0000313" key="1">
    <source>
        <dbReference type="Ensembl" id="ENSGGOP00000044590.1"/>
    </source>
</evidence>
<accession>A0A2I2ZC44</accession>
<dbReference type="Proteomes" id="UP000001519">
    <property type="component" value="Chromosome 1"/>
</dbReference>
<reference evidence="1" key="4">
    <citation type="submission" date="2025-09" db="UniProtKB">
        <authorList>
            <consortium name="Ensembl"/>
        </authorList>
    </citation>
    <scope>IDENTIFICATION</scope>
</reference>
<reference evidence="1" key="3">
    <citation type="submission" date="2025-08" db="UniProtKB">
        <authorList>
            <consortium name="Ensembl"/>
        </authorList>
    </citation>
    <scope>IDENTIFICATION</scope>
</reference>
<dbReference type="InParanoid" id="A0A2I2ZC44"/>